<name>A0A8K0WQQ5_9HYPO</name>
<organism evidence="1 2">
    <name type="scientific">Stachybotrys elegans</name>
    <dbReference type="NCBI Taxonomy" id="80388"/>
    <lineage>
        <taxon>Eukaryota</taxon>
        <taxon>Fungi</taxon>
        <taxon>Dikarya</taxon>
        <taxon>Ascomycota</taxon>
        <taxon>Pezizomycotina</taxon>
        <taxon>Sordariomycetes</taxon>
        <taxon>Hypocreomycetidae</taxon>
        <taxon>Hypocreales</taxon>
        <taxon>Stachybotryaceae</taxon>
        <taxon>Stachybotrys</taxon>
    </lineage>
</organism>
<dbReference type="EMBL" id="JAGPNK010000009">
    <property type="protein sequence ID" value="KAH7313354.1"/>
    <property type="molecule type" value="Genomic_DNA"/>
</dbReference>
<sequence length="206" mass="22076">MAAPPKRAPIKAAAVTAGARSSGSLVWAASPKRLLTEEKRPLTSSRASLASAATAPVAVARTLLRLERASSRPAVTREMYSSRLLIESMWSSMSSTRLDQAPGMPSTKSDTSLKALSKPVSMASIAELARVMMPPAMVLAPLPISLTRVSAPSMPSWTRLLTFSKPSSTRLLTFSKPSWTRLLIFSKPSSTSPMASSMESPRVWAF</sequence>
<dbReference type="Proteomes" id="UP000813444">
    <property type="component" value="Unassembled WGS sequence"/>
</dbReference>
<dbReference type="AlphaFoldDB" id="A0A8K0WQQ5"/>
<evidence type="ECO:0000313" key="1">
    <source>
        <dbReference type="EMBL" id="KAH7313354.1"/>
    </source>
</evidence>
<evidence type="ECO:0000313" key="2">
    <source>
        <dbReference type="Proteomes" id="UP000813444"/>
    </source>
</evidence>
<accession>A0A8K0WQQ5</accession>
<gene>
    <name evidence="1" type="ORF">B0I35DRAFT_271060</name>
</gene>
<reference evidence="1" key="1">
    <citation type="journal article" date="2021" name="Nat. Commun.">
        <title>Genetic determinants of endophytism in the Arabidopsis root mycobiome.</title>
        <authorList>
            <person name="Mesny F."/>
            <person name="Miyauchi S."/>
            <person name="Thiergart T."/>
            <person name="Pickel B."/>
            <person name="Atanasova L."/>
            <person name="Karlsson M."/>
            <person name="Huettel B."/>
            <person name="Barry K.W."/>
            <person name="Haridas S."/>
            <person name="Chen C."/>
            <person name="Bauer D."/>
            <person name="Andreopoulos W."/>
            <person name="Pangilinan J."/>
            <person name="LaButti K."/>
            <person name="Riley R."/>
            <person name="Lipzen A."/>
            <person name="Clum A."/>
            <person name="Drula E."/>
            <person name="Henrissat B."/>
            <person name="Kohler A."/>
            <person name="Grigoriev I.V."/>
            <person name="Martin F.M."/>
            <person name="Hacquard S."/>
        </authorList>
    </citation>
    <scope>NUCLEOTIDE SEQUENCE</scope>
    <source>
        <strain evidence="1">MPI-CAGE-CH-0235</strain>
    </source>
</reference>
<protein>
    <submittedName>
        <fullName evidence="1">Uncharacterized protein</fullName>
    </submittedName>
</protein>
<keyword evidence="2" id="KW-1185">Reference proteome</keyword>
<proteinExistence type="predicted"/>
<comment type="caution">
    <text evidence="1">The sequence shown here is derived from an EMBL/GenBank/DDBJ whole genome shotgun (WGS) entry which is preliminary data.</text>
</comment>